<accession>A0ABQ9BMR5</accession>
<reference evidence="1" key="1">
    <citation type="submission" date="2022-10" db="EMBL/GenBank/DDBJ databases">
        <authorList>
            <person name="Hyden B.L."/>
            <person name="Feng K."/>
            <person name="Yates T."/>
            <person name="Jawdy S."/>
            <person name="Smart L.B."/>
            <person name="Muchero W."/>
        </authorList>
    </citation>
    <scope>NUCLEOTIDE SEQUENCE</scope>
    <source>
        <tissue evidence="1">Shoot tip</tissue>
    </source>
</reference>
<evidence type="ECO:0000313" key="2">
    <source>
        <dbReference type="Proteomes" id="UP001141253"/>
    </source>
</evidence>
<proteinExistence type="predicted"/>
<gene>
    <name evidence="1" type="ORF">OIU77_026858</name>
</gene>
<name>A0ABQ9BMR5_9ROSI</name>
<reference evidence="1" key="2">
    <citation type="journal article" date="2023" name="Int. J. Mol. Sci.">
        <title>De Novo Assembly and Annotation of 11 Diverse Shrub Willow (Salix) Genomes Reveals Novel Gene Organization in Sex-Linked Regions.</title>
        <authorList>
            <person name="Hyden B."/>
            <person name="Feng K."/>
            <person name="Yates T.B."/>
            <person name="Jawdy S."/>
            <person name="Cereghino C."/>
            <person name="Smart L.B."/>
            <person name="Muchero W."/>
        </authorList>
    </citation>
    <scope>NUCLEOTIDE SEQUENCE</scope>
    <source>
        <tissue evidence="1">Shoot tip</tissue>
    </source>
</reference>
<organism evidence="1 2">
    <name type="scientific">Salix suchowensis</name>
    <dbReference type="NCBI Taxonomy" id="1278906"/>
    <lineage>
        <taxon>Eukaryota</taxon>
        <taxon>Viridiplantae</taxon>
        <taxon>Streptophyta</taxon>
        <taxon>Embryophyta</taxon>
        <taxon>Tracheophyta</taxon>
        <taxon>Spermatophyta</taxon>
        <taxon>Magnoliopsida</taxon>
        <taxon>eudicotyledons</taxon>
        <taxon>Gunneridae</taxon>
        <taxon>Pentapetalae</taxon>
        <taxon>rosids</taxon>
        <taxon>fabids</taxon>
        <taxon>Malpighiales</taxon>
        <taxon>Salicaceae</taxon>
        <taxon>Saliceae</taxon>
        <taxon>Salix</taxon>
    </lineage>
</organism>
<protein>
    <submittedName>
        <fullName evidence="1">Uncharacterized protein</fullName>
    </submittedName>
</protein>
<comment type="caution">
    <text evidence="1">The sequence shown here is derived from an EMBL/GenBank/DDBJ whole genome shotgun (WGS) entry which is preliminary data.</text>
</comment>
<keyword evidence="2" id="KW-1185">Reference proteome</keyword>
<dbReference type="Proteomes" id="UP001141253">
    <property type="component" value="Chromosome 3"/>
</dbReference>
<sequence>MLEIVEQFSIFIIIDESIPWYTSFSTLTAMICQRLITTGCECLFNIHSSKYCCS</sequence>
<dbReference type="EMBL" id="JAPFFI010000007">
    <property type="protein sequence ID" value="KAJ6388361.1"/>
    <property type="molecule type" value="Genomic_DNA"/>
</dbReference>
<evidence type="ECO:0000313" key="1">
    <source>
        <dbReference type="EMBL" id="KAJ6388361.1"/>
    </source>
</evidence>